<keyword evidence="3" id="KW-1185">Reference proteome</keyword>
<comment type="caution">
    <text evidence="2">The sequence shown here is derived from an EMBL/GenBank/DDBJ whole genome shotgun (WGS) entry which is preliminary data.</text>
</comment>
<dbReference type="GO" id="GO:0035556">
    <property type="term" value="P:intracellular signal transduction"/>
    <property type="evidence" value="ECO:0007669"/>
    <property type="project" value="InterPro"/>
</dbReference>
<name>A0A9P1MZA5_9PELO</name>
<dbReference type="EMBL" id="CANHGI010000003">
    <property type="protein sequence ID" value="CAI5445177.1"/>
    <property type="molecule type" value="Genomic_DNA"/>
</dbReference>
<feature type="domain" description="DEP" evidence="1">
    <location>
        <begin position="32"/>
        <end position="115"/>
    </location>
</feature>
<dbReference type="InterPro" id="IPR036388">
    <property type="entry name" value="WH-like_DNA-bd_sf"/>
</dbReference>
<dbReference type="Gene3D" id="1.10.10.10">
    <property type="entry name" value="Winged helix-like DNA-binding domain superfamily/Winged helix DNA-binding domain"/>
    <property type="match status" value="1"/>
</dbReference>
<proteinExistence type="predicted"/>
<dbReference type="PROSITE" id="PS50186">
    <property type="entry name" value="DEP"/>
    <property type="match status" value="1"/>
</dbReference>
<sequence>MEINLSSSSTSTSNNDEQFLATKIFDQITCHFRENMILKTNQKNLVRKSIKNSFYGRDAIDFLMIEIRKLIPSRNITRENVTNLMKMMYEWEIIDDPYSKKHSEFQENKIYIFAKSLEELKEPRANSRRSISFSGLPKTARSASVAEEIFNSSRWRSRRLSRSNINLTTVNFNINRNSLL</sequence>
<evidence type="ECO:0000313" key="2">
    <source>
        <dbReference type="EMBL" id="CAI5445177.1"/>
    </source>
</evidence>
<dbReference type="OrthoDB" id="524326at2759"/>
<dbReference type="Proteomes" id="UP001152747">
    <property type="component" value="Unassembled WGS sequence"/>
</dbReference>
<dbReference type="PANTHER" id="PTHR16206">
    <property type="entry name" value="DEP DOMAIN-CONTAINING"/>
    <property type="match status" value="1"/>
</dbReference>
<reference evidence="2" key="1">
    <citation type="submission" date="2022-11" db="EMBL/GenBank/DDBJ databases">
        <authorList>
            <person name="Kikuchi T."/>
        </authorList>
    </citation>
    <scope>NUCLEOTIDE SEQUENCE</scope>
    <source>
        <strain evidence="2">PS1010</strain>
    </source>
</reference>
<dbReference type="InterPro" id="IPR000591">
    <property type="entry name" value="DEP_dom"/>
</dbReference>
<organism evidence="2 3">
    <name type="scientific">Caenorhabditis angaria</name>
    <dbReference type="NCBI Taxonomy" id="860376"/>
    <lineage>
        <taxon>Eukaryota</taxon>
        <taxon>Metazoa</taxon>
        <taxon>Ecdysozoa</taxon>
        <taxon>Nematoda</taxon>
        <taxon>Chromadorea</taxon>
        <taxon>Rhabditida</taxon>
        <taxon>Rhabditina</taxon>
        <taxon>Rhabditomorpha</taxon>
        <taxon>Rhabditoidea</taxon>
        <taxon>Rhabditidae</taxon>
        <taxon>Peloderinae</taxon>
        <taxon>Caenorhabditis</taxon>
    </lineage>
</organism>
<evidence type="ECO:0000313" key="3">
    <source>
        <dbReference type="Proteomes" id="UP001152747"/>
    </source>
</evidence>
<evidence type="ECO:0000259" key="1">
    <source>
        <dbReference type="PROSITE" id="PS50186"/>
    </source>
</evidence>
<gene>
    <name evidence="2" type="ORF">CAMP_LOCUS7814</name>
</gene>
<dbReference type="AlphaFoldDB" id="A0A9P1MZA5"/>
<dbReference type="PANTHER" id="PTHR16206:SF4">
    <property type="entry name" value="PROTEIN LET-99"/>
    <property type="match status" value="1"/>
</dbReference>
<accession>A0A9P1MZA5</accession>
<protein>
    <recommendedName>
        <fullName evidence="1">DEP domain-containing protein</fullName>
    </recommendedName>
</protein>